<keyword evidence="7" id="KW-0614">Plasmid</keyword>
<evidence type="ECO:0000256" key="2">
    <source>
        <dbReference type="ARBA" id="ARBA00022759"/>
    </source>
</evidence>
<dbReference type="Pfam" id="PF10040">
    <property type="entry name" value="CRISPR_Cas6"/>
    <property type="match status" value="1"/>
</dbReference>
<evidence type="ECO:0000259" key="6">
    <source>
        <dbReference type="Pfam" id="PF19308"/>
    </source>
</evidence>
<dbReference type="Proteomes" id="UP001056708">
    <property type="component" value="Plasmid unnamed"/>
</dbReference>
<dbReference type="EMBL" id="CP098612">
    <property type="protein sequence ID" value="USR93251.1"/>
    <property type="molecule type" value="Genomic_DNA"/>
</dbReference>
<evidence type="ECO:0000259" key="5">
    <source>
        <dbReference type="Pfam" id="PF10040"/>
    </source>
</evidence>
<name>A0ABY5AY59_9CYAN</name>
<evidence type="ECO:0000256" key="3">
    <source>
        <dbReference type="ARBA" id="ARBA00022801"/>
    </source>
</evidence>
<sequence length="353" mass="40449">MKITNRELVTIDFDIDPQDNAKLFRQYVIGLHAWFLDCVRQTRPDLSAKLHDSPEDKAFTISPLLGEVPIIGRKLHIQRHHSYHWRLTLFSRPLVAWAQTWLTNPPTTLKLRRLWFDLRSPRIEPGPATYAELYELPIERRIALSFVSPTSFRHRGHHLPLPNPVNLFHSYLRRWNQFSEILVEPDPFLDWIDSYVSLSRHDIQSSKIAAGKRGSVTGFTGSIELTLSATGAQRHPDFARLYTALAHYAPYCGTGHKTTFGLGQTRLGWHESGSLSPEVSLGDRIAEITEQLLSQQKRPDNDRARQVCQTRATILARRELGESLMAIAADLEMPYETVKTYAKLARRSLKNLK</sequence>
<keyword evidence="3" id="KW-0378">Hydrolase</keyword>
<geneLocation type="plasmid" evidence="7 8">
    <name>unnamed</name>
</geneLocation>
<dbReference type="Pfam" id="PF19308">
    <property type="entry name" value="CRISPR_Cas6_N"/>
    <property type="match status" value="1"/>
</dbReference>
<dbReference type="InterPro" id="IPR010156">
    <property type="entry name" value="CRISPR-assoc_prot_Cas6"/>
</dbReference>
<dbReference type="InterPro" id="IPR045747">
    <property type="entry name" value="CRISPR-assoc_prot_Cas6_N_sf"/>
</dbReference>
<dbReference type="NCBIfam" id="TIGR01877">
    <property type="entry name" value="cas_cas6"/>
    <property type="match status" value="1"/>
</dbReference>
<dbReference type="CDD" id="cd21141">
    <property type="entry name" value="Cas6_III-like"/>
    <property type="match status" value="1"/>
</dbReference>
<keyword evidence="2" id="KW-0255">Endonuclease</keyword>
<feature type="domain" description="CRISPR-associated protein Cas6-like N-terminal" evidence="6">
    <location>
        <begin position="23"/>
        <end position="119"/>
    </location>
</feature>
<keyword evidence="4" id="KW-0051">Antiviral defense</keyword>
<dbReference type="Gene3D" id="3.30.70.1890">
    <property type="match status" value="1"/>
</dbReference>
<keyword evidence="1" id="KW-0540">Nuclease</keyword>
<evidence type="ECO:0000313" key="8">
    <source>
        <dbReference type="Proteomes" id="UP001056708"/>
    </source>
</evidence>
<feature type="domain" description="CRISPR-associated protein Cas6 C-terminal" evidence="5">
    <location>
        <begin position="144"/>
        <end position="265"/>
    </location>
</feature>
<evidence type="ECO:0000256" key="1">
    <source>
        <dbReference type="ARBA" id="ARBA00022722"/>
    </source>
</evidence>
<dbReference type="InterPro" id="IPR045648">
    <property type="entry name" value="CRISPR-assoc_Cas6-like_N"/>
</dbReference>
<accession>A0ABY5AY59</accession>
<evidence type="ECO:0000256" key="4">
    <source>
        <dbReference type="ARBA" id="ARBA00023118"/>
    </source>
</evidence>
<gene>
    <name evidence="7" type="primary">cas6</name>
    <name evidence="7" type="ORF">NEA10_20625</name>
</gene>
<dbReference type="Gene3D" id="3.30.70.1900">
    <property type="match status" value="1"/>
</dbReference>
<reference evidence="7" key="1">
    <citation type="submission" date="2022-06" db="EMBL/GenBank/DDBJ databases">
        <title>Genome sequence of Phormidium yuhuli AB48 isolated from an industrial photobioreactor environment.</title>
        <authorList>
            <person name="Qiu Y."/>
            <person name="Noonan A.J.C."/>
            <person name="Dofher K."/>
            <person name="Koch M."/>
            <person name="Kieft B."/>
            <person name="Lin X."/>
            <person name="Ziels R.M."/>
            <person name="Hallam S.J."/>
        </authorList>
    </citation>
    <scope>NUCLEOTIDE SEQUENCE</scope>
    <source>
        <strain evidence="7">AB48</strain>
        <plasmid evidence="7">unnamed</plasmid>
    </source>
</reference>
<proteinExistence type="predicted"/>
<dbReference type="InterPro" id="IPR019267">
    <property type="entry name" value="CRISPR-assoc_Cas6_C"/>
</dbReference>
<protein>
    <submittedName>
        <fullName evidence="7">CRISPR-associated endoribonuclease Cas6</fullName>
    </submittedName>
</protein>
<evidence type="ECO:0000313" key="7">
    <source>
        <dbReference type="EMBL" id="USR93251.1"/>
    </source>
</evidence>
<dbReference type="RefSeq" id="WP_252665429.1">
    <property type="nucleotide sequence ID" value="NZ_CP098612.1"/>
</dbReference>
<keyword evidence="8" id="KW-1185">Reference proteome</keyword>
<organism evidence="7 8">
    <name type="scientific">Phormidium yuhuli AB48</name>
    <dbReference type="NCBI Taxonomy" id="2940671"/>
    <lineage>
        <taxon>Bacteria</taxon>
        <taxon>Bacillati</taxon>
        <taxon>Cyanobacteriota</taxon>
        <taxon>Cyanophyceae</taxon>
        <taxon>Oscillatoriophycideae</taxon>
        <taxon>Oscillatoriales</taxon>
        <taxon>Oscillatoriaceae</taxon>
        <taxon>Phormidium</taxon>
        <taxon>Phormidium yuhuli</taxon>
    </lineage>
</organism>